<evidence type="ECO:0000313" key="1">
    <source>
        <dbReference type="EMBL" id="SVC41752.1"/>
    </source>
</evidence>
<accession>A0A382M314</accession>
<sequence>MNNSIPDTHPLAISVVEAIKNGDVAGLRQLLSENPNLAGVSIHDKENDATRSLLHVATDWPGHFPNVSETICLLITAGADVNAGIEGADTETPLHWAASSNDVAA</sequence>
<organism evidence="1">
    <name type="scientific">marine metagenome</name>
    <dbReference type="NCBI Taxonomy" id="408172"/>
    <lineage>
        <taxon>unclassified sequences</taxon>
        <taxon>metagenomes</taxon>
        <taxon>ecological metagenomes</taxon>
    </lineage>
</organism>
<dbReference type="InterPro" id="IPR036770">
    <property type="entry name" value="Ankyrin_rpt-contain_sf"/>
</dbReference>
<feature type="non-terminal residue" evidence="1">
    <location>
        <position position="105"/>
    </location>
</feature>
<dbReference type="AlphaFoldDB" id="A0A382M314"/>
<reference evidence="1" key="1">
    <citation type="submission" date="2018-05" db="EMBL/GenBank/DDBJ databases">
        <authorList>
            <person name="Lanie J.A."/>
            <person name="Ng W.-L."/>
            <person name="Kazmierczak K.M."/>
            <person name="Andrzejewski T.M."/>
            <person name="Davidsen T.M."/>
            <person name="Wayne K.J."/>
            <person name="Tettelin H."/>
            <person name="Glass J.I."/>
            <person name="Rusch D."/>
            <person name="Podicherti R."/>
            <person name="Tsui H.-C.T."/>
            <person name="Winkler M.E."/>
        </authorList>
    </citation>
    <scope>NUCLEOTIDE SEQUENCE</scope>
</reference>
<proteinExistence type="predicted"/>
<dbReference type="EMBL" id="UINC01090107">
    <property type="protein sequence ID" value="SVC41752.1"/>
    <property type="molecule type" value="Genomic_DNA"/>
</dbReference>
<gene>
    <name evidence="1" type="ORF">METZ01_LOCUS294606</name>
</gene>
<dbReference type="SUPFAM" id="SSF48403">
    <property type="entry name" value="Ankyrin repeat"/>
    <property type="match status" value="1"/>
</dbReference>
<protein>
    <submittedName>
        <fullName evidence="1">Uncharacterized protein</fullName>
    </submittedName>
</protein>
<name>A0A382M314_9ZZZZ</name>
<dbReference type="Gene3D" id="1.25.40.20">
    <property type="entry name" value="Ankyrin repeat-containing domain"/>
    <property type="match status" value="1"/>
</dbReference>